<dbReference type="Gene3D" id="3.30.70.270">
    <property type="match status" value="1"/>
</dbReference>
<keyword evidence="6" id="KW-1185">Reference proteome</keyword>
<dbReference type="NCBIfam" id="TIGR00254">
    <property type="entry name" value="GGDEF"/>
    <property type="match status" value="1"/>
</dbReference>
<keyword evidence="3" id="KW-1133">Transmembrane helix</keyword>
<feature type="transmembrane region" description="Helical" evidence="3">
    <location>
        <begin position="46"/>
        <end position="66"/>
    </location>
</feature>
<comment type="catalytic activity">
    <reaction evidence="2">
        <text>2 GTP = 3',3'-c-di-GMP + 2 diphosphate</text>
        <dbReference type="Rhea" id="RHEA:24898"/>
        <dbReference type="ChEBI" id="CHEBI:33019"/>
        <dbReference type="ChEBI" id="CHEBI:37565"/>
        <dbReference type="ChEBI" id="CHEBI:58805"/>
        <dbReference type="EC" id="2.7.7.65"/>
    </reaction>
</comment>
<keyword evidence="3" id="KW-0812">Transmembrane</keyword>
<accession>A0A7M3MDB1</accession>
<dbReference type="RefSeq" id="WP_144303329.1">
    <property type="nucleotide sequence ID" value="NZ_QMIE01000010.1"/>
</dbReference>
<feature type="transmembrane region" description="Helical" evidence="3">
    <location>
        <begin position="78"/>
        <end position="98"/>
    </location>
</feature>
<dbReference type="InterPro" id="IPR043128">
    <property type="entry name" value="Rev_trsase/Diguanyl_cyclase"/>
</dbReference>
<feature type="domain" description="GGDEF" evidence="4">
    <location>
        <begin position="138"/>
        <end position="273"/>
    </location>
</feature>
<dbReference type="GO" id="GO:1902201">
    <property type="term" value="P:negative regulation of bacterial-type flagellum-dependent cell motility"/>
    <property type="evidence" value="ECO:0007669"/>
    <property type="project" value="TreeGrafter"/>
</dbReference>
<dbReference type="InterPro" id="IPR029787">
    <property type="entry name" value="Nucleotide_cyclase"/>
</dbReference>
<organism evidence="5 6">
    <name type="scientific">Oceanidesulfovibrio indonesiensis</name>
    <dbReference type="NCBI Taxonomy" id="54767"/>
    <lineage>
        <taxon>Bacteria</taxon>
        <taxon>Pseudomonadati</taxon>
        <taxon>Thermodesulfobacteriota</taxon>
        <taxon>Desulfovibrionia</taxon>
        <taxon>Desulfovibrionales</taxon>
        <taxon>Desulfovibrionaceae</taxon>
        <taxon>Oceanidesulfovibrio</taxon>
    </lineage>
</organism>
<dbReference type="FunFam" id="3.30.70.270:FF:000001">
    <property type="entry name" value="Diguanylate cyclase domain protein"/>
    <property type="match status" value="1"/>
</dbReference>
<dbReference type="CDD" id="cd01949">
    <property type="entry name" value="GGDEF"/>
    <property type="match status" value="1"/>
</dbReference>
<dbReference type="OrthoDB" id="9783076at2"/>
<protein>
    <recommendedName>
        <fullName evidence="1">diguanylate cyclase</fullName>
        <ecNumber evidence="1">2.7.7.65</ecNumber>
    </recommendedName>
</protein>
<dbReference type="Pfam" id="PF00990">
    <property type="entry name" value="GGDEF"/>
    <property type="match status" value="1"/>
</dbReference>
<dbReference type="Proteomes" id="UP000448292">
    <property type="component" value="Unassembled WGS sequence"/>
</dbReference>
<dbReference type="PANTHER" id="PTHR45138">
    <property type="entry name" value="REGULATORY COMPONENTS OF SENSORY TRANSDUCTION SYSTEM"/>
    <property type="match status" value="1"/>
</dbReference>
<gene>
    <name evidence="5" type="ORF">DPQ33_11275</name>
</gene>
<evidence type="ECO:0000259" key="4">
    <source>
        <dbReference type="PROSITE" id="PS50887"/>
    </source>
</evidence>
<keyword evidence="3" id="KW-0472">Membrane</keyword>
<proteinExistence type="predicted"/>
<evidence type="ECO:0000256" key="3">
    <source>
        <dbReference type="SAM" id="Phobius"/>
    </source>
</evidence>
<dbReference type="EC" id="2.7.7.65" evidence="1"/>
<reference evidence="5 6" key="1">
    <citation type="submission" date="2018-06" db="EMBL/GenBank/DDBJ databases">
        <title>Complete genome of Desulfovibrio indonesiensis P37SLT.</title>
        <authorList>
            <person name="Crispim J.S."/>
            <person name="Vidigal P.M.P."/>
            <person name="Silva L.C.F."/>
            <person name="Laguardia C.N."/>
            <person name="Araujo L.C."/>
            <person name="Dias R.S."/>
            <person name="Sousa M.P."/>
            <person name="Paula S.O."/>
            <person name="Silva C."/>
        </authorList>
    </citation>
    <scope>NUCLEOTIDE SEQUENCE [LARGE SCALE GENOMIC DNA]</scope>
    <source>
        <strain evidence="5 6">P37SLT</strain>
    </source>
</reference>
<dbReference type="GO" id="GO:0005886">
    <property type="term" value="C:plasma membrane"/>
    <property type="evidence" value="ECO:0007669"/>
    <property type="project" value="TreeGrafter"/>
</dbReference>
<evidence type="ECO:0000256" key="2">
    <source>
        <dbReference type="ARBA" id="ARBA00034247"/>
    </source>
</evidence>
<evidence type="ECO:0000313" key="5">
    <source>
        <dbReference type="EMBL" id="TVM16580.1"/>
    </source>
</evidence>
<evidence type="ECO:0000313" key="6">
    <source>
        <dbReference type="Proteomes" id="UP000448292"/>
    </source>
</evidence>
<dbReference type="InterPro" id="IPR000160">
    <property type="entry name" value="GGDEF_dom"/>
</dbReference>
<dbReference type="EMBL" id="QMIE01000010">
    <property type="protein sequence ID" value="TVM16580.1"/>
    <property type="molecule type" value="Genomic_DNA"/>
</dbReference>
<dbReference type="InterPro" id="IPR050469">
    <property type="entry name" value="Diguanylate_Cyclase"/>
</dbReference>
<dbReference type="GO" id="GO:0043709">
    <property type="term" value="P:cell adhesion involved in single-species biofilm formation"/>
    <property type="evidence" value="ECO:0007669"/>
    <property type="project" value="TreeGrafter"/>
</dbReference>
<name>A0A7M3MDB1_9BACT</name>
<dbReference type="PANTHER" id="PTHR45138:SF9">
    <property type="entry name" value="DIGUANYLATE CYCLASE DGCM-RELATED"/>
    <property type="match status" value="1"/>
</dbReference>
<dbReference type="GO" id="GO:0052621">
    <property type="term" value="F:diguanylate cyclase activity"/>
    <property type="evidence" value="ECO:0007669"/>
    <property type="project" value="UniProtKB-EC"/>
</dbReference>
<sequence length="282" mass="30815">MPQDMHPGKPLPGSDEAGRFGGSRLGMLRFALQEPMGRHWKRFFQSLLLAFGAPTGWVLIVLLTGIGGQASRAYTVGVLLYMLLGSMAVFGVFSYILGRSEQRFADLSIHDHLTGLYNTRLFHDSLNSQFSLAERHGHDLTLLLLDIDRFKRVNDTYGHPVGDRVLSAIATQVTHVVRSGDMVARVGGEEFAVILPETDTRGGVELAERIRATVENTSIAVSGHTELRVTISIGVAGTDMVQPETTTELFAAVDNALYDAKNSGRNCVRVASRVPLNDIDHT</sequence>
<dbReference type="AlphaFoldDB" id="A0A7M3MDB1"/>
<dbReference type="SMART" id="SM00267">
    <property type="entry name" value="GGDEF"/>
    <property type="match status" value="1"/>
</dbReference>
<comment type="caution">
    <text evidence="5">The sequence shown here is derived from an EMBL/GenBank/DDBJ whole genome shotgun (WGS) entry which is preliminary data.</text>
</comment>
<dbReference type="SUPFAM" id="SSF55073">
    <property type="entry name" value="Nucleotide cyclase"/>
    <property type="match status" value="1"/>
</dbReference>
<dbReference type="PROSITE" id="PS50887">
    <property type="entry name" value="GGDEF"/>
    <property type="match status" value="1"/>
</dbReference>
<evidence type="ECO:0000256" key="1">
    <source>
        <dbReference type="ARBA" id="ARBA00012528"/>
    </source>
</evidence>